<dbReference type="Proteomes" id="UP000433181">
    <property type="component" value="Unassembled WGS sequence"/>
</dbReference>
<dbReference type="EMBL" id="VUNR01000002">
    <property type="protein sequence ID" value="MSU07678.1"/>
    <property type="molecule type" value="Genomic_DNA"/>
</dbReference>
<accession>A0A6I2U8C9</accession>
<name>A0A6I2U8C9_9FIRM</name>
<dbReference type="RefSeq" id="WP_154405450.1">
    <property type="nucleotide sequence ID" value="NZ_VUNR01000002.1"/>
</dbReference>
<dbReference type="GeneID" id="96777589"/>
<evidence type="ECO:0000313" key="1">
    <source>
        <dbReference type="EMBL" id="MSU07678.1"/>
    </source>
</evidence>
<comment type="caution">
    <text evidence="1">The sequence shown here is derived from an EMBL/GenBank/DDBJ whole genome shotgun (WGS) entry which is preliminary data.</text>
</comment>
<keyword evidence="2" id="KW-1185">Reference proteome</keyword>
<evidence type="ECO:0000313" key="2">
    <source>
        <dbReference type="Proteomes" id="UP000433181"/>
    </source>
</evidence>
<reference evidence="1 2" key="1">
    <citation type="submission" date="2019-08" db="EMBL/GenBank/DDBJ databases">
        <title>In-depth cultivation of the pig gut microbiome towards novel bacterial diversity and tailored functional studies.</title>
        <authorList>
            <person name="Wylensek D."/>
            <person name="Hitch T.C.A."/>
            <person name="Clavel T."/>
        </authorList>
    </citation>
    <scope>NUCLEOTIDE SEQUENCE [LARGE SCALE GENOMIC DNA]</scope>
    <source>
        <strain evidence="1 2">WCA-693-APC-5D-A</strain>
    </source>
</reference>
<dbReference type="AlphaFoldDB" id="A0A6I2U8C9"/>
<sequence>MERRTNTPQERFQNNLKNFMDDLETLFKQIAEKMMRMDLDELAEYYEKKIDALIIKKETDELLKYIGGEFTITYVTETVFSLKLALYFQDRKEEWVKIEPPSMARDMKYLKERAVIELREKKKIIYDIEHPDSKKIEDPS</sequence>
<proteinExistence type="predicted"/>
<organism evidence="1 2">
    <name type="scientific">Anaerovibrio slackiae</name>
    <dbReference type="NCBI Taxonomy" id="2652309"/>
    <lineage>
        <taxon>Bacteria</taxon>
        <taxon>Bacillati</taxon>
        <taxon>Bacillota</taxon>
        <taxon>Negativicutes</taxon>
        <taxon>Selenomonadales</taxon>
        <taxon>Selenomonadaceae</taxon>
        <taxon>Anaerovibrio</taxon>
    </lineage>
</organism>
<protein>
    <submittedName>
        <fullName evidence="1">Uncharacterized protein</fullName>
    </submittedName>
</protein>
<gene>
    <name evidence="1" type="ORF">FYJ84_01525</name>
</gene>